<dbReference type="InterPro" id="IPR024787">
    <property type="entry name" value="EcsC"/>
</dbReference>
<accession>A0A212IZP0</accession>
<sequence>MTDKKQNIKPNNGLIAKTLDWAYSKAVVGLTGVDSAYDLGNSYLHQDGTLSQQVDSLIKWQVAKAATSGFVTGLGGVMIMPLTVPANIASVIYVQIRMIAAIAYMGGHDIRDDRVKSLVYICMVGNGAKELLKDVSIKASEKLISKTSEKVSAKLVAKAGEKGVTSLGKAIPVIGGVVGGSYDAISTRVVGKVAKRIFIDNPAASKFEEVVEED</sequence>
<name>A0A212IZP0_9BACT</name>
<proteinExistence type="predicted"/>
<dbReference type="EMBL" id="FLUM01000001">
    <property type="protein sequence ID" value="SBV92659.1"/>
    <property type="molecule type" value="Genomic_DNA"/>
</dbReference>
<organism evidence="1">
    <name type="scientific">uncultured Dysgonomonas sp</name>
    <dbReference type="NCBI Taxonomy" id="206096"/>
    <lineage>
        <taxon>Bacteria</taxon>
        <taxon>Pseudomonadati</taxon>
        <taxon>Bacteroidota</taxon>
        <taxon>Bacteroidia</taxon>
        <taxon>Bacteroidales</taxon>
        <taxon>Dysgonomonadaceae</taxon>
        <taxon>Dysgonomonas</taxon>
        <taxon>environmental samples</taxon>
    </lineage>
</organism>
<dbReference type="RefSeq" id="WP_296938557.1">
    <property type="nucleotide sequence ID" value="NZ_LT599032.1"/>
</dbReference>
<evidence type="ECO:0000313" key="1">
    <source>
        <dbReference type="EMBL" id="SBV92659.1"/>
    </source>
</evidence>
<protein>
    <recommendedName>
        <fullName evidence="2">EcsC family protein</fullName>
    </recommendedName>
</protein>
<dbReference type="AlphaFoldDB" id="A0A212IZP0"/>
<dbReference type="Pfam" id="PF12787">
    <property type="entry name" value="EcsC"/>
    <property type="match status" value="1"/>
</dbReference>
<gene>
    <name evidence="1" type="ORF">KL86DYS1_10668</name>
</gene>
<evidence type="ECO:0008006" key="2">
    <source>
        <dbReference type="Google" id="ProtNLM"/>
    </source>
</evidence>
<reference evidence="1" key="1">
    <citation type="submission" date="2016-04" db="EMBL/GenBank/DDBJ databases">
        <authorList>
            <person name="Evans L.H."/>
            <person name="Alamgir A."/>
            <person name="Owens N."/>
            <person name="Weber N.D."/>
            <person name="Virtaneva K."/>
            <person name="Barbian K."/>
            <person name="Babar A."/>
            <person name="Rosenke K."/>
        </authorList>
    </citation>
    <scope>NUCLEOTIDE SEQUENCE</scope>
    <source>
        <strain evidence="1">86-1</strain>
    </source>
</reference>